<gene>
    <name evidence="3" type="ORF">AB0I59_19860</name>
</gene>
<dbReference type="Proteomes" id="UP001551675">
    <property type="component" value="Unassembled WGS sequence"/>
</dbReference>
<protein>
    <submittedName>
        <fullName evidence="3">Uncharacterized protein</fullName>
    </submittedName>
</protein>
<keyword evidence="4" id="KW-1185">Reference proteome</keyword>
<proteinExistence type="predicted"/>
<accession>A0ABV3GH50</accession>
<evidence type="ECO:0000313" key="3">
    <source>
        <dbReference type="EMBL" id="MEV0970889.1"/>
    </source>
</evidence>
<keyword evidence="1" id="KW-0472">Membrane</keyword>
<organism evidence="3 4">
    <name type="scientific">Microtetraspora glauca</name>
    <dbReference type="NCBI Taxonomy" id="1996"/>
    <lineage>
        <taxon>Bacteria</taxon>
        <taxon>Bacillati</taxon>
        <taxon>Actinomycetota</taxon>
        <taxon>Actinomycetes</taxon>
        <taxon>Streptosporangiales</taxon>
        <taxon>Streptosporangiaceae</taxon>
        <taxon>Microtetraspora</taxon>
    </lineage>
</organism>
<feature type="signal peptide" evidence="2">
    <location>
        <begin position="1"/>
        <end position="25"/>
    </location>
</feature>
<keyword evidence="1" id="KW-0812">Transmembrane</keyword>
<comment type="caution">
    <text evidence="3">The sequence shown here is derived from an EMBL/GenBank/DDBJ whole genome shotgun (WGS) entry which is preliminary data.</text>
</comment>
<feature type="chain" id="PRO_5046436383" evidence="2">
    <location>
        <begin position="26"/>
        <end position="67"/>
    </location>
</feature>
<feature type="transmembrane region" description="Helical" evidence="1">
    <location>
        <begin position="30"/>
        <end position="51"/>
    </location>
</feature>
<reference evidence="3 4" key="1">
    <citation type="submission" date="2024-06" db="EMBL/GenBank/DDBJ databases">
        <title>The Natural Products Discovery Center: Release of the First 8490 Sequenced Strains for Exploring Actinobacteria Biosynthetic Diversity.</title>
        <authorList>
            <person name="Kalkreuter E."/>
            <person name="Kautsar S.A."/>
            <person name="Yang D."/>
            <person name="Bader C.D."/>
            <person name="Teijaro C.N."/>
            <person name="Fluegel L."/>
            <person name="Davis C.M."/>
            <person name="Simpson J.R."/>
            <person name="Lauterbach L."/>
            <person name="Steele A.D."/>
            <person name="Gui C."/>
            <person name="Meng S."/>
            <person name="Li G."/>
            <person name="Viehrig K."/>
            <person name="Ye F."/>
            <person name="Su P."/>
            <person name="Kiefer A.F."/>
            <person name="Nichols A."/>
            <person name="Cepeda A.J."/>
            <person name="Yan W."/>
            <person name="Fan B."/>
            <person name="Jiang Y."/>
            <person name="Adhikari A."/>
            <person name="Zheng C.-J."/>
            <person name="Schuster L."/>
            <person name="Cowan T.M."/>
            <person name="Smanski M.J."/>
            <person name="Chevrette M.G."/>
            <person name="De Carvalho L.P.S."/>
            <person name="Shen B."/>
        </authorList>
    </citation>
    <scope>NUCLEOTIDE SEQUENCE [LARGE SCALE GENOMIC DNA]</scope>
    <source>
        <strain evidence="3 4">NPDC050100</strain>
    </source>
</reference>
<dbReference type="RefSeq" id="WP_358134626.1">
    <property type="nucleotide sequence ID" value="NZ_JBFALK010000010.1"/>
</dbReference>
<sequence>MRRIIRLFATPAVVTAGTIAATAAAASADVGVGVAGAGATVHWVPLGTLLFSDRNIKRDIVPVQWVR</sequence>
<evidence type="ECO:0000313" key="4">
    <source>
        <dbReference type="Proteomes" id="UP001551675"/>
    </source>
</evidence>
<keyword evidence="2" id="KW-0732">Signal</keyword>
<keyword evidence="1" id="KW-1133">Transmembrane helix</keyword>
<name>A0ABV3GH50_MICGL</name>
<dbReference type="EMBL" id="JBFALK010000010">
    <property type="protein sequence ID" value="MEV0970889.1"/>
    <property type="molecule type" value="Genomic_DNA"/>
</dbReference>
<evidence type="ECO:0000256" key="2">
    <source>
        <dbReference type="SAM" id="SignalP"/>
    </source>
</evidence>
<evidence type="ECO:0000256" key="1">
    <source>
        <dbReference type="SAM" id="Phobius"/>
    </source>
</evidence>